<accession>A0A256G917</accession>
<keyword evidence="3" id="KW-1185">Reference proteome</keyword>
<reference evidence="2 3" key="1">
    <citation type="submission" date="2017-07" db="EMBL/GenBank/DDBJ databases">
        <title>Phylogenetic study on the rhizospheric bacterium Ochrobactrum sp. A44.</title>
        <authorList>
            <person name="Krzyzanowska D.M."/>
            <person name="Ossowicki A."/>
            <person name="Rajewska M."/>
            <person name="Maciag T."/>
            <person name="Kaczynski Z."/>
            <person name="Czerwicka M."/>
            <person name="Jafra S."/>
        </authorList>
    </citation>
    <scope>NUCLEOTIDE SEQUENCE [LARGE SCALE GENOMIC DNA]</scope>
    <source>
        <strain evidence="2 3">CCUG 30717</strain>
    </source>
</reference>
<dbReference type="EMBL" id="NNRM01000039">
    <property type="protein sequence ID" value="OYR23579.1"/>
    <property type="molecule type" value="Genomic_DNA"/>
</dbReference>
<proteinExistence type="predicted"/>
<gene>
    <name evidence="2" type="ORF">CEV34_3583</name>
</gene>
<evidence type="ECO:0000313" key="2">
    <source>
        <dbReference type="EMBL" id="OYR23579.1"/>
    </source>
</evidence>
<dbReference type="STRING" id="419475.A8A54_22235"/>
<dbReference type="Proteomes" id="UP000216188">
    <property type="component" value="Unassembled WGS sequence"/>
</dbReference>
<name>A0A256G917_9HYPH</name>
<comment type="caution">
    <text evidence="2">The sequence shown here is derived from an EMBL/GenBank/DDBJ whole genome shotgun (WGS) entry which is preliminary data.</text>
</comment>
<feature type="region of interest" description="Disordered" evidence="1">
    <location>
        <begin position="181"/>
        <end position="218"/>
    </location>
</feature>
<evidence type="ECO:0000313" key="3">
    <source>
        <dbReference type="Proteomes" id="UP000216188"/>
    </source>
</evidence>
<protein>
    <submittedName>
        <fullName evidence="2">Uncharacterized protein</fullName>
    </submittedName>
</protein>
<organism evidence="2 3">
    <name type="scientific">Brucella pseudogrignonensis</name>
    <dbReference type="NCBI Taxonomy" id="419475"/>
    <lineage>
        <taxon>Bacteria</taxon>
        <taxon>Pseudomonadati</taxon>
        <taxon>Pseudomonadota</taxon>
        <taxon>Alphaproteobacteria</taxon>
        <taxon>Hyphomicrobiales</taxon>
        <taxon>Brucellaceae</taxon>
        <taxon>Brucella/Ochrobactrum group</taxon>
        <taxon>Brucella</taxon>
    </lineage>
</organism>
<evidence type="ECO:0000256" key="1">
    <source>
        <dbReference type="SAM" id="MobiDB-lite"/>
    </source>
</evidence>
<sequence>MRLRFPSILTMTKSKDFDGTQKIRSWTLPVEATLGSAVRAKGILQHIRARLPLSQRKSVELEAGTLCFCMPVTPDSLSTAAIQTIQQSLDDIRSLPIIPREIEDILSISASERHRWLKDGRLVSAGLRTVKLRGRAKKISFHVYEPRFVEDILDQGAPDLWRVQDRETAAENRRRAAAKAKHTRALVKKTGSGDKAAASKQTPQLRGWEDFDAEGFLK</sequence>
<dbReference type="AlphaFoldDB" id="A0A256G917"/>